<name>A0A8H4GY19_9EURO</name>
<evidence type="ECO:0000256" key="1">
    <source>
        <dbReference type="SAM" id="MobiDB-lite"/>
    </source>
</evidence>
<feature type="compositionally biased region" description="Polar residues" evidence="1">
    <location>
        <begin position="360"/>
        <end position="379"/>
    </location>
</feature>
<feature type="compositionally biased region" description="Low complexity" evidence="1">
    <location>
        <begin position="128"/>
        <end position="144"/>
    </location>
</feature>
<dbReference type="AlphaFoldDB" id="A0A8H4GY19"/>
<evidence type="ECO:0000313" key="2">
    <source>
        <dbReference type="EMBL" id="KAF4237783.1"/>
    </source>
</evidence>
<feature type="compositionally biased region" description="Acidic residues" evidence="1">
    <location>
        <begin position="117"/>
        <end position="126"/>
    </location>
</feature>
<evidence type="ECO:0000313" key="3">
    <source>
        <dbReference type="Proteomes" id="UP000653565"/>
    </source>
</evidence>
<organism evidence="2 3">
    <name type="scientific">Aspergillus fumigatiaffinis</name>
    <dbReference type="NCBI Taxonomy" id="340414"/>
    <lineage>
        <taxon>Eukaryota</taxon>
        <taxon>Fungi</taxon>
        <taxon>Dikarya</taxon>
        <taxon>Ascomycota</taxon>
        <taxon>Pezizomycotina</taxon>
        <taxon>Eurotiomycetes</taxon>
        <taxon>Eurotiomycetidae</taxon>
        <taxon>Eurotiales</taxon>
        <taxon>Aspergillaceae</taxon>
        <taxon>Aspergillus</taxon>
        <taxon>Aspergillus subgen. Fumigati</taxon>
    </lineage>
</organism>
<proteinExistence type="predicted"/>
<keyword evidence="3" id="KW-1185">Reference proteome</keyword>
<feature type="region of interest" description="Disordered" evidence="1">
    <location>
        <begin position="356"/>
        <end position="392"/>
    </location>
</feature>
<accession>A0A8H4GY19</accession>
<feature type="region of interest" description="Disordered" evidence="1">
    <location>
        <begin position="114"/>
        <end position="151"/>
    </location>
</feature>
<gene>
    <name evidence="2" type="ORF">CNMCM6805_006840</name>
</gene>
<reference evidence="2" key="2">
    <citation type="submission" date="2020-04" db="EMBL/GenBank/DDBJ databases">
        <authorList>
            <person name="Santos R.A.C."/>
            <person name="Steenwyk J.L."/>
            <person name="Rivero-Menendez O."/>
            <person name="Mead M.E."/>
            <person name="Silva L.P."/>
            <person name="Bastos R.W."/>
            <person name="Alastruey-Izquierdo A."/>
            <person name="Goldman G.H."/>
            <person name="Rokas A."/>
        </authorList>
    </citation>
    <scope>NUCLEOTIDE SEQUENCE</scope>
    <source>
        <strain evidence="2">CNM-CM6805</strain>
    </source>
</reference>
<protein>
    <submittedName>
        <fullName evidence="2">Uncharacterized protein</fullName>
    </submittedName>
</protein>
<comment type="caution">
    <text evidence="2">The sequence shown here is derived from an EMBL/GenBank/DDBJ whole genome shotgun (WGS) entry which is preliminary data.</text>
</comment>
<dbReference type="EMBL" id="JAAAPX010000043">
    <property type="protein sequence ID" value="KAF4237783.1"/>
    <property type="molecule type" value="Genomic_DNA"/>
</dbReference>
<dbReference type="OrthoDB" id="4478627at2759"/>
<sequence>MNTVMRLLSDDGLELSQEAVPYTYIDGNTFYHIPSGNVMSLQLYVRKPTVEESIRQATAGGVICVGSSFFYLTVYHILERNEHQASHQVSQQDSQLQVHGKLIDLDEKYQVSYRGEGDEEVDDSGYEDSTQSDSDGMSTTSDSDNCSGDSEVSMQLSEEHMSGACIGSTGLDNDPSFSPQVPLPTGQTKIEYLGSTELASSAAFGSESLDYLLIKVQNEDQKKINRIDASHIHSHDICVDKVASIGNEDRKVLILSTSHGISKAALSATPRYMRLARTSTTRKAFALHLDRDVQRGECGSWVVDEVSGHLYGHIFGGGIGTRTAYIIPADDIFEDIERKFRQPVFLPSVKQESHAASGVNWGSTPSPVLQAGSQGSMMVSKTREKPAIPREASNQSQLNYCNIISSNAELPRNQDSVDPQGGEVPQLPCRRSQYRGKLTCNKAAQILSDNGVSSAPNSLPTLSIRSELPEAAPNSSCAMPISSKGSRAYLTNKKEPLRTFRQNLSRSLFYYASSSRSAGPGQDSEKRN</sequence>
<dbReference type="Proteomes" id="UP000653565">
    <property type="component" value="Unassembled WGS sequence"/>
</dbReference>
<reference evidence="2" key="1">
    <citation type="journal article" date="2020" name="bioRxiv">
        <title>Genomic and phenotypic heterogeneity of clinical isolates of the human pathogens Aspergillus fumigatus, Aspergillus lentulus and Aspergillus fumigatiaffinis.</title>
        <authorList>
            <person name="dos Santos R.A.C."/>
            <person name="Steenwyk J.L."/>
            <person name="Rivero-Menendez O."/>
            <person name="Mead M.E."/>
            <person name="Silva L.P."/>
            <person name="Bastos R.W."/>
            <person name="Alastruey-Izquierdo A."/>
            <person name="Goldman G.H."/>
            <person name="Rokas A."/>
        </authorList>
    </citation>
    <scope>NUCLEOTIDE SEQUENCE</scope>
    <source>
        <strain evidence="2">CNM-CM6805</strain>
    </source>
</reference>